<feature type="region of interest" description="Disordered" evidence="1">
    <location>
        <begin position="1"/>
        <end position="192"/>
    </location>
</feature>
<feature type="compositionally biased region" description="Basic and acidic residues" evidence="1">
    <location>
        <begin position="740"/>
        <end position="772"/>
    </location>
</feature>
<dbReference type="InterPro" id="IPR011011">
    <property type="entry name" value="Znf_FYVE_PHD"/>
</dbReference>
<evidence type="ECO:0000313" key="4">
    <source>
        <dbReference type="Proteomes" id="UP000028828"/>
    </source>
</evidence>
<dbReference type="EMBL" id="AEYI02001149">
    <property type="protein sequence ID" value="KFG40936.1"/>
    <property type="molecule type" value="Genomic_DNA"/>
</dbReference>
<dbReference type="InterPro" id="IPR000330">
    <property type="entry name" value="SNF2_N"/>
</dbReference>
<evidence type="ECO:0000256" key="1">
    <source>
        <dbReference type="SAM" id="MobiDB-lite"/>
    </source>
</evidence>
<feature type="compositionally biased region" description="Basic residues" evidence="1">
    <location>
        <begin position="96"/>
        <end position="111"/>
    </location>
</feature>
<feature type="compositionally biased region" description="Basic and acidic residues" evidence="1">
    <location>
        <begin position="209"/>
        <end position="228"/>
    </location>
</feature>
<feature type="domain" description="SNF2 N-terminal" evidence="2">
    <location>
        <begin position="802"/>
        <end position="1443"/>
    </location>
</feature>
<feature type="region of interest" description="Disordered" evidence="1">
    <location>
        <begin position="204"/>
        <end position="265"/>
    </location>
</feature>
<dbReference type="Pfam" id="PF00176">
    <property type="entry name" value="SNF2-rel_dom"/>
    <property type="match status" value="1"/>
</dbReference>
<feature type="compositionally biased region" description="Low complexity" evidence="1">
    <location>
        <begin position="371"/>
        <end position="391"/>
    </location>
</feature>
<organism evidence="3 4">
    <name type="scientific">Toxoplasma gondii p89</name>
    <dbReference type="NCBI Taxonomy" id="943119"/>
    <lineage>
        <taxon>Eukaryota</taxon>
        <taxon>Sar</taxon>
        <taxon>Alveolata</taxon>
        <taxon>Apicomplexa</taxon>
        <taxon>Conoidasida</taxon>
        <taxon>Coccidia</taxon>
        <taxon>Eucoccidiorida</taxon>
        <taxon>Eimeriorina</taxon>
        <taxon>Sarcocystidae</taxon>
        <taxon>Toxoplasma</taxon>
    </lineage>
</organism>
<feature type="compositionally biased region" description="Basic and acidic residues" evidence="1">
    <location>
        <begin position="455"/>
        <end position="488"/>
    </location>
</feature>
<feature type="compositionally biased region" description="Basic and acidic residues" evidence="1">
    <location>
        <begin position="1056"/>
        <end position="1076"/>
    </location>
</feature>
<dbReference type="InterPro" id="IPR027417">
    <property type="entry name" value="P-loop_NTPase"/>
</dbReference>
<dbReference type="SUPFAM" id="SSF52540">
    <property type="entry name" value="P-loop containing nucleoside triphosphate hydrolases"/>
    <property type="match status" value="1"/>
</dbReference>
<feature type="compositionally biased region" description="Low complexity" evidence="1">
    <location>
        <begin position="139"/>
        <end position="176"/>
    </location>
</feature>
<feature type="region of interest" description="Disordered" evidence="1">
    <location>
        <begin position="452"/>
        <end position="495"/>
    </location>
</feature>
<feature type="compositionally biased region" description="Basic and acidic residues" evidence="1">
    <location>
        <begin position="783"/>
        <end position="805"/>
    </location>
</feature>
<feature type="compositionally biased region" description="Acidic residues" evidence="1">
    <location>
        <begin position="806"/>
        <end position="826"/>
    </location>
</feature>
<feature type="region of interest" description="Disordered" evidence="1">
    <location>
        <begin position="371"/>
        <end position="396"/>
    </location>
</feature>
<evidence type="ECO:0000259" key="2">
    <source>
        <dbReference type="Pfam" id="PF00176"/>
    </source>
</evidence>
<comment type="caution">
    <text evidence="3">The sequence shown here is derived from an EMBL/GenBank/DDBJ whole genome shotgun (WGS) entry which is preliminary data.</text>
</comment>
<protein>
    <submittedName>
        <fullName evidence="3">SNF2 family N-terminal domain-containing protein</fullName>
    </submittedName>
</protein>
<feature type="region of interest" description="Disordered" evidence="1">
    <location>
        <begin position="668"/>
        <end position="688"/>
    </location>
</feature>
<reference evidence="3 4" key="1">
    <citation type="submission" date="2014-03" db="EMBL/GenBank/DDBJ databases">
        <authorList>
            <person name="Sibley D."/>
            <person name="Venepally P."/>
            <person name="Karamycheva S."/>
            <person name="Hadjithomas M."/>
            <person name="Khan A."/>
            <person name="Brunk B."/>
            <person name="Roos D."/>
            <person name="Caler E."/>
            <person name="Lorenzi H."/>
        </authorList>
    </citation>
    <scope>NUCLEOTIDE SEQUENCE [LARGE SCALE GENOMIC DNA]</scope>
    <source>
        <strain evidence="4">p89</strain>
    </source>
</reference>
<dbReference type="SUPFAM" id="SSF57903">
    <property type="entry name" value="FYVE/PHD zinc finger"/>
    <property type="match status" value="1"/>
</dbReference>
<feature type="region of interest" description="Disordered" evidence="1">
    <location>
        <begin position="738"/>
        <end position="826"/>
    </location>
</feature>
<feature type="compositionally biased region" description="Low complexity" evidence="1">
    <location>
        <begin position="8"/>
        <end position="23"/>
    </location>
</feature>
<proteinExistence type="predicted"/>
<dbReference type="InterPro" id="IPR013083">
    <property type="entry name" value="Znf_RING/FYVE/PHD"/>
</dbReference>
<feature type="region of interest" description="Disordered" evidence="1">
    <location>
        <begin position="959"/>
        <end position="1076"/>
    </location>
</feature>
<feature type="region of interest" description="Disordered" evidence="1">
    <location>
        <begin position="858"/>
        <end position="883"/>
    </location>
</feature>
<dbReference type="VEuPathDB" id="ToxoDB:TGP89_310530A"/>
<dbReference type="Proteomes" id="UP000028828">
    <property type="component" value="Unassembled WGS sequence"/>
</dbReference>
<feature type="compositionally biased region" description="Basic and acidic residues" evidence="1">
    <location>
        <begin position="999"/>
        <end position="1022"/>
    </location>
</feature>
<name>A0A086K968_TOXGO</name>
<accession>A0A086K968</accession>
<sequence length="1446" mass="155907">MPRTKVRPSPLSPLSSSLHLSPPAKKAEAPLDSDKASDPQGETSDRHGAGRHAKEERDGETRSGEEKEGDGDGAEAQRSTSEEEEEEVRGDESGKRITKRKKSRGTRRAGGRQRQAEQKETETLPTGWASPLLARRCMRAAAEAAKAQGINVSRLSAEDSSSPLSSPLSSSLSASLQETAGENEQPESGEVLFSWRVSGLALQGFSREASTDKETGDSTRSREERRIPGEQGWRGRRTSTGQQREEKRQEETETVSEAGGRSQTRDALEQAEFFGVFLSRTGAGDEACASVAIYADAPSSASSVSTASSLSSLSPSSSPVCVAFHSGVNFSQLHPSLPADLLPAFLRLVQPPNLHAAPLLLLTAHAVSPPSSSSSSSSSPSLCSSSLSSSGERGEEEETTVCEIVLSVVLPPPSRQALDRQGADALRLFFSWFDSAALHAAPCCALRSSSPALRTDGEEGAAPHELARNREEASAEETQTREGERLHPSSDAPDENTLFIEPQFLYDCLVRAWKCFAKQSAASSSEANSSSTSPSFPFSSSSPASSAAAPAASSSSSFHPFGELPSFVSPPGLRCSLRPYQQRAVFFALTREWRHLASLELRESDGRLPLVSSSSYSRFSCPRPLSSSSSSSPSSASSLSSSFSPFFSPSCSGALSAVPALPGARGDCGEADAPLPSVRTPQGRPAPDLHALRDWTLRKLRLPPQRVNLLWLYVPLASGRVLAFDSLFGRYKFLGRPRRKAESAVREPHRENEGNDVSERMGDEDSRGRVEGGRSGVEDEEERKDGGKEERAGERDAQRKAREQEREEQEEQEEQEERGESEDEYACFDAPGGMLCDQMGLGKTVEAIALILLHPAPFSSSSSSSPSASSSSPSSSSSLPAFSSSAHLPFFSREEDLPPNAVFDCPCGFEGMRIRFRVSDSCSESFADRDVPLETDAGTGDREALPVLLPLGSSAAQSGAHAAKNNARRACTVRRGAKQSRESPLEEANTSVAASAVASRDEGTRSARGEEDREDAHREGGARKRQKLRGRASLPLKTEENGRIPALPASLSSREFSNHRGDAAGKTARLSETREKLSDEKKARKYDDWELLLPVIQCEQCRALSHLFCLGVTPEKAASLLRNFTCVYCESAPLFSGPEAGNSARDSSSSRLGLREVTGTLVLCPAAILQQWREEIEKHTEKGSLRRTAIYTGLKHARDTLRKQLLDSARRRFATHMTRQKQLTGLFPLPVSSHALASSSHSSVSPSHSLVSASTSSTSDSLAVSAPSDSASSSAASFPENWLLADEEEMVLIRPEQLEDVDILLVSYDTLREELWFAPRQCRSRQYGGSASSRFSPLAFSYVSSPLSSSSPSSSRSSSSSFSSLHASSASGEDGADRRGVSGAFSHEALVDLSSSTQAVSSFGLRRRKRYRLLASPLLRVHWWRLLIDEAQMVGGKEVQFSKNVS</sequence>
<gene>
    <name evidence="3" type="ORF">TGP89_310530A</name>
</gene>
<dbReference type="InterPro" id="IPR052583">
    <property type="entry name" value="ATP-helicase/E3_Ub-Ligase"/>
</dbReference>
<dbReference type="PANTHER" id="PTHR45865">
    <property type="entry name" value="E3 UBIQUITIN-PROTEIN LIGASE SHPRH FAMILY MEMBER"/>
    <property type="match status" value="1"/>
</dbReference>
<evidence type="ECO:0000313" key="3">
    <source>
        <dbReference type="EMBL" id="KFG40936.1"/>
    </source>
</evidence>
<dbReference type="GO" id="GO:0005524">
    <property type="term" value="F:ATP binding"/>
    <property type="evidence" value="ECO:0007669"/>
    <property type="project" value="InterPro"/>
</dbReference>
<dbReference type="Gene3D" id="3.30.40.10">
    <property type="entry name" value="Zinc/RING finger domain, C3HC4 (zinc finger)"/>
    <property type="match status" value="1"/>
</dbReference>
<dbReference type="PANTHER" id="PTHR45865:SF1">
    <property type="entry name" value="E3 UBIQUITIN-PROTEIN LIGASE SHPRH"/>
    <property type="match status" value="1"/>
</dbReference>
<feature type="compositionally biased region" description="Basic and acidic residues" evidence="1">
    <location>
        <begin position="25"/>
        <end position="66"/>
    </location>
</feature>